<evidence type="ECO:0000256" key="4">
    <source>
        <dbReference type="ARBA" id="ARBA00022475"/>
    </source>
</evidence>
<evidence type="ECO:0000256" key="3">
    <source>
        <dbReference type="ARBA" id="ARBA00022448"/>
    </source>
</evidence>
<dbReference type="InParanoid" id="O66770"/>
<protein>
    <submittedName>
        <fullName evidence="9">Cation efflux system (AcrB/AcrD/AcrF family)</fullName>
    </submittedName>
</protein>
<dbReference type="PANTHER" id="PTHR32063:SF24">
    <property type="entry name" value="CATION EFFLUX SYSTEM (ACRB_ACRD_ACRF FAMILY)"/>
    <property type="match status" value="1"/>
</dbReference>
<dbReference type="Gene3D" id="3.30.70.1320">
    <property type="entry name" value="Multidrug efflux transporter AcrB pore domain like"/>
    <property type="match status" value="1"/>
</dbReference>
<keyword evidence="6 8" id="KW-1133">Transmembrane helix</keyword>
<dbReference type="InterPro" id="IPR027463">
    <property type="entry name" value="AcrB_DN_DC_subdom"/>
</dbReference>
<keyword evidence="3" id="KW-0813">Transport</keyword>
<feature type="transmembrane region" description="Helical" evidence="8">
    <location>
        <begin position="361"/>
        <end position="378"/>
    </location>
</feature>
<keyword evidence="5 8" id="KW-0812">Transmembrane</keyword>
<dbReference type="AlphaFoldDB" id="O66770"/>
<dbReference type="OrthoDB" id="8270at2"/>
<dbReference type="SUPFAM" id="SSF82714">
    <property type="entry name" value="Multidrug efflux transporter AcrB TolC docking domain, DN and DC subdomains"/>
    <property type="match status" value="2"/>
</dbReference>
<gene>
    <name evidence="9" type="primary">acrD3</name>
    <name evidence="9" type="ordered locus">aq_469</name>
</gene>
<keyword evidence="10" id="KW-1185">Reference proteome</keyword>
<evidence type="ECO:0000256" key="8">
    <source>
        <dbReference type="SAM" id="Phobius"/>
    </source>
</evidence>
<organism evidence="9 10">
    <name type="scientific">Aquifex aeolicus (strain VF5)</name>
    <dbReference type="NCBI Taxonomy" id="224324"/>
    <lineage>
        <taxon>Bacteria</taxon>
        <taxon>Pseudomonadati</taxon>
        <taxon>Aquificota</taxon>
        <taxon>Aquificia</taxon>
        <taxon>Aquificales</taxon>
        <taxon>Aquificaceae</taxon>
        <taxon>Aquifex</taxon>
    </lineage>
</organism>
<dbReference type="HOGENOM" id="CLU_002755_1_2_0"/>
<dbReference type="Gene3D" id="3.30.70.1430">
    <property type="entry name" value="Multidrug efflux transporter AcrB pore domain"/>
    <property type="match status" value="2"/>
</dbReference>
<dbReference type="GO" id="GO:0008324">
    <property type="term" value="F:monoatomic cation transmembrane transporter activity"/>
    <property type="evidence" value="ECO:0007669"/>
    <property type="project" value="InterPro"/>
</dbReference>
<dbReference type="Gene3D" id="1.20.1640.10">
    <property type="entry name" value="Multidrug efflux transporter AcrB transmembrane domain"/>
    <property type="match status" value="2"/>
</dbReference>
<evidence type="ECO:0000256" key="7">
    <source>
        <dbReference type="ARBA" id="ARBA00023136"/>
    </source>
</evidence>
<keyword evidence="4" id="KW-1003">Cell membrane</keyword>
<dbReference type="InterPro" id="IPR001036">
    <property type="entry name" value="Acrflvin-R"/>
</dbReference>
<dbReference type="GO" id="GO:0005886">
    <property type="term" value="C:plasma membrane"/>
    <property type="evidence" value="ECO:0000318"/>
    <property type="project" value="GO_Central"/>
</dbReference>
<feature type="transmembrane region" description="Helical" evidence="8">
    <location>
        <begin position="338"/>
        <end position="354"/>
    </location>
</feature>
<dbReference type="eggNOG" id="COG3696">
    <property type="taxonomic scope" value="Bacteria"/>
</dbReference>
<feature type="transmembrane region" description="Helical" evidence="8">
    <location>
        <begin position="523"/>
        <end position="541"/>
    </location>
</feature>
<dbReference type="PANTHER" id="PTHR32063">
    <property type="match status" value="1"/>
</dbReference>
<feature type="transmembrane region" description="Helical" evidence="8">
    <location>
        <begin position="953"/>
        <end position="974"/>
    </location>
</feature>
<dbReference type="EMBL" id="AE000657">
    <property type="protein sequence ID" value="AAC06724.1"/>
    <property type="molecule type" value="Genomic_DNA"/>
</dbReference>
<dbReference type="PIR" id="F70342">
    <property type="entry name" value="F70342"/>
</dbReference>
<comment type="similarity">
    <text evidence="2">Belongs to the resistance-nodulation-cell division (RND) (TC 2.A.6) family.</text>
</comment>
<keyword evidence="7 8" id="KW-0472">Membrane</keyword>
<dbReference type="STRING" id="224324.aq_469"/>
<proteinExistence type="inferred from homology"/>
<name>O66770_AQUAE</name>
<dbReference type="EnsemblBacteria" id="AAC06724">
    <property type="protein sequence ID" value="AAC06724"/>
    <property type="gene ID" value="aq_469"/>
</dbReference>
<evidence type="ECO:0000256" key="5">
    <source>
        <dbReference type="ARBA" id="ARBA00022692"/>
    </source>
</evidence>
<dbReference type="KEGG" id="aae:aq_469"/>
<dbReference type="SUPFAM" id="SSF82866">
    <property type="entry name" value="Multidrug efflux transporter AcrB transmembrane domain"/>
    <property type="match status" value="2"/>
</dbReference>
<feature type="transmembrane region" description="Helical" evidence="8">
    <location>
        <begin position="466"/>
        <end position="493"/>
    </location>
</feature>
<evidence type="ECO:0000313" key="10">
    <source>
        <dbReference type="Proteomes" id="UP000000798"/>
    </source>
</evidence>
<dbReference type="GO" id="GO:0042910">
    <property type="term" value="F:xenobiotic transmembrane transporter activity"/>
    <property type="evidence" value="ECO:0000318"/>
    <property type="project" value="GO_Central"/>
</dbReference>
<dbReference type="PRINTS" id="PR00702">
    <property type="entry name" value="ACRIFLAVINRP"/>
</dbReference>
<evidence type="ECO:0000256" key="2">
    <source>
        <dbReference type="ARBA" id="ARBA00010942"/>
    </source>
</evidence>
<evidence type="ECO:0000256" key="1">
    <source>
        <dbReference type="ARBA" id="ARBA00004651"/>
    </source>
</evidence>
<dbReference type="RefSeq" id="WP_010880268.1">
    <property type="nucleotide sequence ID" value="NC_000918.1"/>
</dbReference>
<accession>O66770</accession>
<evidence type="ECO:0000256" key="6">
    <source>
        <dbReference type="ARBA" id="ARBA00022989"/>
    </source>
</evidence>
<feature type="transmembrane region" description="Helical" evidence="8">
    <location>
        <begin position="883"/>
        <end position="903"/>
    </location>
</feature>
<feature type="transmembrane region" description="Helical" evidence="8">
    <location>
        <begin position="857"/>
        <end position="876"/>
    </location>
</feature>
<dbReference type="Proteomes" id="UP000000798">
    <property type="component" value="Chromosome"/>
</dbReference>
<dbReference type="NCBIfam" id="TIGR00914">
    <property type="entry name" value="2A0601"/>
    <property type="match status" value="1"/>
</dbReference>
<sequence length="1019" mass="113895">MFRAVLKYRLLVLIALVGTVIYGVYSFKKLPIDAFPDPTPVQVNIYTEAPGLSAEEVETLITIPVESVMNGIKDVELVRSVSLPGLSYVSVYFKEGTDVYFARRLVMEKLPDAKERIPEGFNPVMGPNSTGLGNVLVYVLYDTSGKYTPQELKSIFQQWVARPLIMSAGGVEEIVQFGPELAYVIVPDFEKLIAYGITLEDLLNALERNNLLVGGGFYQSAEGDLVVRGLGRVYSKEDLLRIPVKVDEEKGVSVYLRDVAKVVEGEVPNRRGAFTMNGQEVQGNIVVKRIYENTKEVVDKVKEKLKEIQKILPEGVKIEHLYDQAYLTEKAVSTIQKALFSGMLLVAIVTAFLMGNFRTSLIVISSLPLTLLIAFIVMKETGMSGNLMTLGGLAIGIGMFVDSSVVVVENVYRHLTENKSATKFSIILDSLKEVWRPVLFAVLIIVIVFSPIFVFESVEGKFFKPLAMTLIIALLASLFVAFTFIPALSYYFLKPGKETYSKLMRAIHKVYEKVLDFTFKLRTLLYLGVFISFVFSLFLLTRIGTEFAPELEEGAVIVKAFLDPNVSLEEGKRVATAIEREAMKFPEVIRTFSTVGRAEKGEAADVNYIETWILLKPQSEWETFKTREEFNEILRKRLEWLPASLGFTQPIKMRIDELLSGVRADIAIKIFGQDPEVLNELADKVKEIAESVPGAVDVQKEIQAGRLQLRIYPKWEVLERYGITVEEVLDVVKYNLGGAPVGELQKDTLLFPIVMTLPEDFRGDVSKLAKIPLFERHGKILTFGDVADLKVEPGLFVIRRENNIRFALVMLNVEGRDTGSFVKELQSRIENEVKLPTGYFITYGGQFENQQRAMKKLSIAVPVSIFLIFVMLYLNFNSVRDALVVMLNVPFAVIGGIIALYISGFNLSVPSAIGFIAIFGVATLNGVVLVSYIRQLLQEELEIREAVKRAAILRIRPILITAITTLIGLIPLLVIRDIGSEVQRPLATVVVGGIFTSTLLTLIILPSVYELVYRKFPRA</sequence>
<dbReference type="Gene3D" id="3.30.2090.10">
    <property type="entry name" value="Multidrug efflux transporter AcrB TolC docking domain, DN and DC subdomains"/>
    <property type="match status" value="2"/>
</dbReference>
<dbReference type="PATRIC" id="fig|224324.8.peg.387"/>
<feature type="transmembrane region" description="Helical" evidence="8">
    <location>
        <begin position="390"/>
        <end position="412"/>
    </location>
</feature>
<dbReference type="InterPro" id="IPR004763">
    <property type="entry name" value="CusA-like"/>
</dbReference>
<dbReference type="Gene3D" id="3.30.70.1440">
    <property type="entry name" value="Multidrug efflux transporter AcrB pore domain"/>
    <property type="match status" value="1"/>
</dbReference>
<feature type="transmembrane region" description="Helical" evidence="8">
    <location>
        <begin position="433"/>
        <end position="454"/>
    </location>
</feature>
<feature type="transmembrane region" description="Helical" evidence="8">
    <location>
        <begin position="986"/>
        <end position="1009"/>
    </location>
</feature>
<feature type="transmembrane region" description="Helical" evidence="8">
    <location>
        <begin position="909"/>
        <end position="933"/>
    </location>
</feature>
<dbReference type="Pfam" id="PF00873">
    <property type="entry name" value="ACR_tran"/>
    <property type="match status" value="1"/>
</dbReference>
<reference evidence="9 10" key="1">
    <citation type="journal article" date="1998" name="Nature">
        <title>The complete genome of the hyperthermophilic bacterium Aquifex aeolicus.</title>
        <authorList>
            <person name="Deckert G."/>
            <person name="Warren P.V."/>
            <person name="Gaasterland T."/>
            <person name="Young W.G."/>
            <person name="Lenox A.L."/>
            <person name="Graham D.E."/>
            <person name="Overbeek R."/>
            <person name="Snead M.A."/>
            <person name="Keller M."/>
            <person name="Aujay M."/>
            <person name="Huber R."/>
            <person name="Feldman R.A."/>
            <person name="Short J.M."/>
            <person name="Olson G.J."/>
            <person name="Swanson R.V."/>
        </authorList>
    </citation>
    <scope>NUCLEOTIDE SEQUENCE [LARGE SCALE GENOMIC DNA]</scope>
    <source>
        <strain evidence="9 10">VF5</strain>
    </source>
</reference>
<dbReference type="SUPFAM" id="SSF82693">
    <property type="entry name" value="Multidrug efflux transporter AcrB pore domain, PN1, PN2, PC1 and PC2 subdomains"/>
    <property type="match status" value="2"/>
</dbReference>
<evidence type="ECO:0000313" key="9">
    <source>
        <dbReference type="EMBL" id="AAC06724.1"/>
    </source>
</evidence>
<comment type="subcellular location">
    <subcellularLocation>
        <location evidence="1">Cell membrane</location>
        <topology evidence="1">Multi-pass membrane protein</topology>
    </subcellularLocation>
</comment>